<dbReference type="PATRIC" id="fig|1227262.3.peg.2253"/>
<sequence>RATAAHDRAGLLTSLGFGHVSGLIAIVHPGAFEAALRQAAGQEAVDAWLASANARLAAGTRRRRAGMIGRAPMFEPVQGRRLGEESKQRDPHEVEAAMLLDPDARLGTDGVYHAGE</sequence>
<organism evidence="1 2">
    <name type="scientific">Actinomyces johnsonii F0510</name>
    <dbReference type="NCBI Taxonomy" id="1227262"/>
    <lineage>
        <taxon>Bacteria</taxon>
        <taxon>Bacillati</taxon>
        <taxon>Actinomycetota</taxon>
        <taxon>Actinomycetes</taxon>
        <taxon>Actinomycetales</taxon>
        <taxon>Actinomycetaceae</taxon>
        <taxon>Actinomyces</taxon>
    </lineage>
</organism>
<dbReference type="AlphaFoldDB" id="U1Q010"/>
<dbReference type="EMBL" id="AWSD01000332">
    <property type="protein sequence ID" value="ERH15941.1"/>
    <property type="molecule type" value="Genomic_DNA"/>
</dbReference>
<comment type="caution">
    <text evidence="1">The sequence shown here is derived from an EMBL/GenBank/DDBJ whole genome shotgun (WGS) entry which is preliminary data.</text>
</comment>
<feature type="non-terminal residue" evidence="1">
    <location>
        <position position="1"/>
    </location>
</feature>
<gene>
    <name evidence="1" type="ORF">HMPREF1549_02768</name>
</gene>
<reference evidence="1 2" key="1">
    <citation type="submission" date="2013-06" db="EMBL/GenBank/DDBJ databases">
        <authorList>
            <person name="Weinstock G."/>
            <person name="Sodergren E."/>
            <person name="Lobos E.A."/>
            <person name="Fulton L."/>
            <person name="Fulton R."/>
            <person name="Courtney L."/>
            <person name="Fronick C."/>
            <person name="O'Laughlin M."/>
            <person name="Godfrey J."/>
            <person name="Wilson R.M."/>
            <person name="Miner T."/>
            <person name="Farmer C."/>
            <person name="Delehaunty K."/>
            <person name="Cordes M."/>
            <person name="Minx P."/>
            <person name="Tomlinson C."/>
            <person name="Chen J."/>
            <person name="Wollam A."/>
            <person name="Pepin K.H."/>
            <person name="Bhonagiri V."/>
            <person name="Zhang X."/>
            <person name="Warren W."/>
            <person name="Mitreva M."/>
            <person name="Mardis E.R."/>
            <person name="Wilson R.K."/>
        </authorList>
    </citation>
    <scope>NUCLEOTIDE SEQUENCE [LARGE SCALE GENOMIC DNA]</scope>
    <source>
        <strain evidence="1 2">F0510</strain>
    </source>
</reference>
<dbReference type="RefSeq" id="WP_021607408.1">
    <property type="nucleotide sequence ID" value="NZ_KE951787.1"/>
</dbReference>
<dbReference type="HOGENOM" id="CLU_2325493_0_0_11"/>
<name>U1Q010_9ACTO</name>
<evidence type="ECO:0000313" key="1">
    <source>
        <dbReference type="EMBL" id="ERH15941.1"/>
    </source>
</evidence>
<protein>
    <submittedName>
        <fullName evidence="1">Uncharacterized protein</fullName>
    </submittedName>
</protein>
<evidence type="ECO:0000313" key="2">
    <source>
        <dbReference type="Proteomes" id="UP000016498"/>
    </source>
</evidence>
<dbReference type="Proteomes" id="UP000016498">
    <property type="component" value="Unassembled WGS sequence"/>
</dbReference>
<accession>U1Q010</accession>
<proteinExistence type="predicted"/>